<evidence type="ECO:0000256" key="6">
    <source>
        <dbReference type="ARBA" id="ARBA00023049"/>
    </source>
</evidence>
<protein>
    <recommendedName>
        <fullName evidence="14">EGF-like domain-containing protein</fullName>
    </recommendedName>
</protein>
<keyword evidence="4" id="KW-0378">Hydrolase</keyword>
<gene>
    <name evidence="12" type="ORF">HYH03_014950</name>
</gene>
<comment type="caution">
    <text evidence="12">The sequence shown here is derived from an EMBL/GenBank/DDBJ whole genome shotgun (WGS) entry which is preliminary data.</text>
</comment>
<feature type="region of interest" description="Disordered" evidence="9">
    <location>
        <begin position="1127"/>
        <end position="1176"/>
    </location>
</feature>
<evidence type="ECO:0008006" key="14">
    <source>
        <dbReference type="Google" id="ProtNLM"/>
    </source>
</evidence>
<sequence>MALALSLAALCCLPRLATGCGHHVVHQELRSVVDMHLAMQAAHPHSGAWGPVLRLGSGEEAGTGEAAAGQHLDDEEGPGCSHDHHDHESEGRSHDHDHGHDGHGHVHGQGSDEDEAGGQWGDEGAHGHTHGHQDGAAAEQHSEEGEEEGGHVHGPGCSHSHHHDQAHAHDSSSSSSSIPGASAPTGADARRRRLAAASPPSGGGLPPAAPAPLRLAVAYQRLDALSGSQQAMLTRVVEAVRRILSKFIMVKRPPSGGLLADPYCLRFSRTAGCLAYYPDFVSARPLAAATQCGLATVLPQHVTNPASCARPATAAQLAALATGAAGPASGAGDGASGYGSGCSSYAGTQGEDADMFLYITAVQNEDCAAGAAAWARPCLLDLGDNRPLLGGANVCPAALGGLLDEGSLVAVLAHEMIHALGFTESMFNLTRRADGTPRPLSEVVAQDVVDGTTVSRLITPAVRDAARQHFGCPGLAGAQLEEEGSAGSAGSHWEYNHFQGEVMVASTIFAADGSPPTLSNLTLSYLDDTNWYVTNRSAAGLLSWGRGAGCLLPGGSCRQYMAAVPGQRLFCDAAAAARETAANGGMPSFRCSSDYKATGVCRSLNFTSGCGLLLSRNAEQTCTGPDAALDLPDVFGWGAGGPSTRCLPTVYKFSAALGPNRYTFPASGRDGAADAACFDTLCTGNGSAPRVGVRLFGRTYDCPAGTYLDLPSLLPNRFSAGRIGPCPPAAALCATQSCPATACNPTGGDCLDGACYCRLGYAGRDCSLDLVSGLAVSNAQANASTGAGAGDGSALPAAWAPVVQVSLLLFNPVTDVVARRGQLAAVLAAWAELDPGLVDVSLVTRANASSPLTTGGDSGGISTATQAGQAYDTTPLPPSPPPPQPSAGSPPPARRRDLLQAASPSPSPPPAPPSPAPSPPPRPPPSPRPRPPSPAPPAPPAAPASSVTALLRPGSGRAATLLSGRLRDATQAAALLAALAAANFTAQNGSVTVQMIITKATTSPPPPPLLDAAPAPASSGGGSKLVIIIAIAAGATALVGLLIGLVVVVVRRRRAAAAERYAAGGAAVKGRGARYAVPAEPVPAGRGPGGPSGRGGAAYGGAGYSAPANPPPPAPAPYVYAPPPPAPAAMQPSPRTPAPPQLPVSSGASPLYAGPPGPAQASGAFPSPARPDPTQIAQSYYAMRAAALGQAPVAGQAATQAPPMGAALYGNGAAPSPYASANAALYGNGAPPQYGNGAPPYGNGARYR</sequence>
<dbReference type="EMBL" id="JAEHOE010000113">
    <property type="protein sequence ID" value="KAG2486370.1"/>
    <property type="molecule type" value="Genomic_DNA"/>
</dbReference>
<feature type="compositionally biased region" description="Pro residues" evidence="9">
    <location>
        <begin position="875"/>
        <end position="892"/>
    </location>
</feature>
<feature type="binding site" evidence="8">
    <location>
        <position position="492"/>
    </location>
    <ligand>
        <name>Zn(2+)</name>
        <dbReference type="ChEBI" id="CHEBI:29105"/>
        <note>catalytic</note>
    </ligand>
</feature>
<keyword evidence="6 8" id="KW-0482">Metalloprotease</keyword>
<dbReference type="GO" id="GO:0007155">
    <property type="term" value="P:cell adhesion"/>
    <property type="evidence" value="ECO:0007669"/>
    <property type="project" value="InterPro"/>
</dbReference>
<keyword evidence="10" id="KW-0472">Membrane</keyword>
<dbReference type="GO" id="GO:0016020">
    <property type="term" value="C:membrane"/>
    <property type="evidence" value="ECO:0007669"/>
    <property type="project" value="InterPro"/>
</dbReference>
<comment type="cofactor">
    <cofactor evidence="8">
        <name>Zn(2+)</name>
        <dbReference type="ChEBI" id="CHEBI:29105"/>
    </cofactor>
    <text evidence="8">Binds 1 zinc ion per subunit.</text>
</comment>
<feature type="compositionally biased region" description="Pro residues" evidence="9">
    <location>
        <begin position="905"/>
        <end position="942"/>
    </location>
</feature>
<keyword evidence="3 8" id="KW-0479">Metal-binding</keyword>
<dbReference type="PANTHER" id="PTHR10942:SF0">
    <property type="entry name" value="LEISHMANOLYSIN-LIKE PEPTIDASE"/>
    <property type="match status" value="1"/>
</dbReference>
<evidence type="ECO:0000313" key="13">
    <source>
        <dbReference type="Proteomes" id="UP000612055"/>
    </source>
</evidence>
<feature type="compositionally biased region" description="Low complexity" evidence="9">
    <location>
        <begin position="58"/>
        <end position="69"/>
    </location>
</feature>
<organism evidence="12 13">
    <name type="scientific">Edaphochlamys debaryana</name>
    <dbReference type="NCBI Taxonomy" id="47281"/>
    <lineage>
        <taxon>Eukaryota</taxon>
        <taxon>Viridiplantae</taxon>
        <taxon>Chlorophyta</taxon>
        <taxon>core chlorophytes</taxon>
        <taxon>Chlorophyceae</taxon>
        <taxon>CS clade</taxon>
        <taxon>Chlamydomonadales</taxon>
        <taxon>Chlamydomonadales incertae sedis</taxon>
        <taxon>Edaphochlamys</taxon>
    </lineage>
</organism>
<feature type="compositionally biased region" description="Basic and acidic residues" evidence="9">
    <location>
        <begin position="140"/>
        <end position="151"/>
    </location>
</feature>
<feature type="compositionally biased region" description="Polar residues" evidence="9">
    <location>
        <begin position="849"/>
        <end position="872"/>
    </location>
</feature>
<evidence type="ECO:0000256" key="10">
    <source>
        <dbReference type="SAM" id="Phobius"/>
    </source>
</evidence>
<feature type="chain" id="PRO_5032326716" description="EGF-like domain-containing protein" evidence="11">
    <location>
        <begin position="20"/>
        <end position="1248"/>
    </location>
</feature>
<keyword evidence="2" id="KW-0645">Protease</keyword>
<keyword evidence="10" id="KW-0812">Transmembrane</keyword>
<evidence type="ECO:0000256" key="11">
    <source>
        <dbReference type="SAM" id="SignalP"/>
    </source>
</evidence>
<dbReference type="GO" id="GO:0046872">
    <property type="term" value="F:metal ion binding"/>
    <property type="evidence" value="ECO:0007669"/>
    <property type="project" value="UniProtKB-KW"/>
</dbReference>
<evidence type="ECO:0000256" key="8">
    <source>
        <dbReference type="PIRSR" id="PIRSR601577-2"/>
    </source>
</evidence>
<evidence type="ECO:0000256" key="9">
    <source>
        <dbReference type="SAM" id="MobiDB-lite"/>
    </source>
</evidence>
<dbReference type="SUPFAM" id="SSF55486">
    <property type="entry name" value="Metalloproteases ('zincins'), catalytic domain"/>
    <property type="match status" value="1"/>
</dbReference>
<dbReference type="GO" id="GO:0005737">
    <property type="term" value="C:cytoplasm"/>
    <property type="evidence" value="ECO:0007669"/>
    <property type="project" value="TreeGrafter"/>
</dbReference>
<dbReference type="AlphaFoldDB" id="A0A836BRN7"/>
<evidence type="ECO:0000313" key="12">
    <source>
        <dbReference type="EMBL" id="KAG2486370.1"/>
    </source>
</evidence>
<proteinExistence type="inferred from homology"/>
<feature type="binding site" evidence="8">
    <location>
        <position position="414"/>
    </location>
    <ligand>
        <name>Zn(2+)</name>
        <dbReference type="ChEBI" id="CHEBI:29105"/>
        <note>catalytic</note>
    </ligand>
</feature>
<feature type="transmembrane region" description="Helical" evidence="10">
    <location>
        <begin position="1025"/>
        <end position="1050"/>
    </location>
</feature>
<dbReference type="GO" id="GO:0004222">
    <property type="term" value="F:metalloendopeptidase activity"/>
    <property type="evidence" value="ECO:0007669"/>
    <property type="project" value="InterPro"/>
</dbReference>
<feature type="region of interest" description="Disordered" evidence="9">
    <location>
        <begin position="849"/>
        <end position="947"/>
    </location>
</feature>
<feature type="active site" evidence="7">
    <location>
        <position position="415"/>
    </location>
</feature>
<dbReference type="InterPro" id="IPR001577">
    <property type="entry name" value="Peptidase_M8"/>
</dbReference>
<evidence type="ECO:0000256" key="4">
    <source>
        <dbReference type="ARBA" id="ARBA00022801"/>
    </source>
</evidence>
<dbReference type="Gene3D" id="3.90.132.10">
    <property type="entry name" value="Leishmanolysin , domain 2"/>
    <property type="match status" value="1"/>
</dbReference>
<dbReference type="PANTHER" id="PTHR10942">
    <property type="entry name" value="LEISHMANOLYSIN-LIKE PEPTIDASE"/>
    <property type="match status" value="1"/>
</dbReference>
<accession>A0A836BRN7</accession>
<dbReference type="Gene3D" id="3.10.170.20">
    <property type="match status" value="1"/>
</dbReference>
<dbReference type="GO" id="GO:0006508">
    <property type="term" value="P:proteolysis"/>
    <property type="evidence" value="ECO:0007669"/>
    <property type="project" value="UniProtKB-KW"/>
</dbReference>
<name>A0A836BRN7_9CHLO</name>
<keyword evidence="11" id="KW-0732">Signal</keyword>
<evidence type="ECO:0000256" key="1">
    <source>
        <dbReference type="ARBA" id="ARBA00005860"/>
    </source>
</evidence>
<evidence type="ECO:0000256" key="5">
    <source>
        <dbReference type="ARBA" id="ARBA00022833"/>
    </source>
</evidence>
<feature type="compositionally biased region" description="Basic and acidic residues" evidence="9">
    <location>
        <begin position="81"/>
        <end position="104"/>
    </location>
</feature>
<evidence type="ECO:0000256" key="7">
    <source>
        <dbReference type="PIRSR" id="PIRSR601577-1"/>
    </source>
</evidence>
<feature type="signal peptide" evidence="11">
    <location>
        <begin position="1"/>
        <end position="19"/>
    </location>
</feature>
<feature type="region of interest" description="Disordered" evidence="9">
    <location>
        <begin position="1191"/>
        <end position="1210"/>
    </location>
</feature>
<comment type="similarity">
    <text evidence="1">Belongs to the peptidase M8 family.</text>
</comment>
<evidence type="ECO:0000256" key="3">
    <source>
        <dbReference type="ARBA" id="ARBA00022723"/>
    </source>
</evidence>
<feature type="binding site" evidence="8">
    <location>
        <position position="418"/>
    </location>
    <ligand>
        <name>Zn(2+)</name>
        <dbReference type="ChEBI" id="CHEBI:29105"/>
        <note>catalytic</note>
    </ligand>
</feature>
<keyword evidence="13" id="KW-1185">Reference proteome</keyword>
<keyword evidence="10" id="KW-1133">Transmembrane helix</keyword>
<feature type="region of interest" description="Disordered" evidence="9">
    <location>
        <begin position="50"/>
        <end position="208"/>
    </location>
</feature>
<dbReference type="OrthoDB" id="527990at2759"/>
<evidence type="ECO:0000256" key="2">
    <source>
        <dbReference type="ARBA" id="ARBA00022670"/>
    </source>
</evidence>
<reference evidence="12" key="1">
    <citation type="journal article" date="2020" name="bioRxiv">
        <title>Comparative genomics of Chlamydomonas.</title>
        <authorList>
            <person name="Craig R.J."/>
            <person name="Hasan A.R."/>
            <person name="Ness R.W."/>
            <person name="Keightley P.D."/>
        </authorList>
    </citation>
    <scope>NUCLEOTIDE SEQUENCE</scope>
    <source>
        <strain evidence="12">CCAP 11/70</strain>
    </source>
</reference>
<dbReference type="Pfam" id="PF01457">
    <property type="entry name" value="Peptidase_M8"/>
    <property type="match status" value="1"/>
</dbReference>
<dbReference type="Proteomes" id="UP000612055">
    <property type="component" value="Unassembled WGS sequence"/>
</dbReference>
<feature type="region of interest" description="Disordered" evidence="9">
    <location>
        <begin position="1220"/>
        <end position="1248"/>
    </location>
</feature>
<keyword evidence="5 8" id="KW-0862">Zinc</keyword>